<dbReference type="Pfam" id="PF19086">
    <property type="entry name" value="Terpene_syn_C_2"/>
    <property type="match status" value="1"/>
</dbReference>
<evidence type="ECO:0000313" key="2">
    <source>
        <dbReference type="Proteomes" id="UP001050691"/>
    </source>
</evidence>
<dbReference type="Gene3D" id="1.10.600.10">
    <property type="entry name" value="Farnesyl Diphosphate Synthase"/>
    <property type="match status" value="1"/>
</dbReference>
<evidence type="ECO:0000313" key="1">
    <source>
        <dbReference type="EMBL" id="GJJ06739.1"/>
    </source>
</evidence>
<gene>
    <name evidence="1" type="ORF">Clacol_000935</name>
</gene>
<protein>
    <submittedName>
        <fullName evidence="1">Uncharacterized protein</fullName>
    </submittedName>
</protein>
<dbReference type="AlphaFoldDB" id="A0AAV5A0D6"/>
<reference evidence="1" key="1">
    <citation type="submission" date="2021-10" db="EMBL/GenBank/DDBJ databases">
        <title>De novo Genome Assembly of Clathrus columnatus (Basidiomycota, Fungi) Using Illumina and Nanopore Sequence Data.</title>
        <authorList>
            <person name="Ogiso-Tanaka E."/>
            <person name="Itagaki H."/>
            <person name="Hosoya T."/>
            <person name="Hosaka K."/>
        </authorList>
    </citation>
    <scope>NUCLEOTIDE SEQUENCE</scope>
    <source>
        <strain evidence="1">MO-923</strain>
    </source>
</reference>
<dbReference type="Proteomes" id="UP001050691">
    <property type="component" value="Unassembled WGS sequence"/>
</dbReference>
<name>A0AAV5A0D6_9AGAM</name>
<dbReference type="EMBL" id="BPWL01000001">
    <property type="protein sequence ID" value="GJJ06739.1"/>
    <property type="molecule type" value="Genomic_DNA"/>
</dbReference>
<dbReference type="InterPro" id="IPR008949">
    <property type="entry name" value="Isoprenoid_synthase_dom_sf"/>
</dbReference>
<organism evidence="1 2">
    <name type="scientific">Clathrus columnatus</name>
    <dbReference type="NCBI Taxonomy" id="1419009"/>
    <lineage>
        <taxon>Eukaryota</taxon>
        <taxon>Fungi</taxon>
        <taxon>Dikarya</taxon>
        <taxon>Basidiomycota</taxon>
        <taxon>Agaricomycotina</taxon>
        <taxon>Agaricomycetes</taxon>
        <taxon>Phallomycetidae</taxon>
        <taxon>Phallales</taxon>
        <taxon>Clathraceae</taxon>
        <taxon>Clathrus</taxon>
    </lineage>
</organism>
<keyword evidence="2" id="KW-1185">Reference proteome</keyword>
<comment type="caution">
    <text evidence="1">The sequence shown here is derived from an EMBL/GenBank/DDBJ whole genome shotgun (WGS) entry which is preliminary data.</text>
</comment>
<sequence>MFESYLVCSESFDAHSVPGFFSTFPVRRSKRHGELLEEIKRFIDETPVPDERVRECWLRNIDTPGAPNWYALAWCEAPVKEKMTLWFKFSELGLIYDEVTSRSTGHDMFTKSSSGTNEISNPTSEGKGLNKLFLEPHKRLLFAFIQSISKTDIKLMFEVPLILKKLAQGQMKPSLEFTSLADFLLFRLEDGGWQKVLPWLLDIILTEDEFRIIQPLEESIGYILVLTNDYFSYDKEKVMESDNLKNTVSMFMKQYNIPESAAKCLLKGLIIGEEEKAKAILTDLIQKGLIVSDNLKRYCNGLELMVGGNHLWHLTCGRYHRLEGVSEPLIGVAEIIDEARDDVIAVVAMFESYLVCSEPFDANTIPGFFSTFPVRRSQRHGELLEEIKRFIDETPVPDERVRESWLRNIDTPDTASWYALAWCEAPVKEKMTLWFKFIELGLTYDEMVARSTGFDLFTDSSSLGTNGTSNQIKDTYKRFLEPHKGLMFDFMQSLSKTDMKLMFEVSLMLKGLEHSQSKPSLRVHLSD</sequence>
<dbReference type="SUPFAM" id="SSF48576">
    <property type="entry name" value="Terpenoid synthases"/>
    <property type="match status" value="1"/>
</dbReference>
<proteinExistence type="predicted"/>
<accession>A0AAV5A0D6</accession>